<proteinExistence type="inferred from homology"/>
<evidence type="ECO:0000313" key="8">
    <source>
        <dbReference type="EMBL" id="RDY33039.1"/>
    </source>
</evidence>
<evidence type="ECO:0000256" key="5">
    <source>
        <dbReference type="ARBA" id="ARBA00023136"/>
    </source>
</evidence>
<keyword evidence="6" id="KW-0813">Transport</keyword>
<reference evidence="8 9" key="1">
    <citation type="journal article" date="2017" name="Genome Announc.">
        <title>Draft Genome Sequence of a Sporulating and Motile Strain of Lachnotalea glycerini Isolated from Water in Quebec City, Canada.</title>
        <authorList>
            <person name="Maheux A.F."/>
            <person name="Boudreau D.K."/>
            <person name="Berube E."/>
            <person name="Boissinot M."/>
            <person name="Raymond F."/>
            <person name="Brodeur S."/>
            <person name="Corbeil J."/>
            <person name="Isabel S."/>
            <person name="Omar R.F."/>
            <person name="Bergeron M.G."/>
        </authorList>
    </citation>
    <scope>NUCLEOTIDE SEQUENCE [LARGE SCALE GENOMIC DNA]</scope>
    <source>
        <strain evidence="8 9">CCRI-19302</strain>
    </source>
</reference>
<name>A0A371JJY6_9FIRM</name>
<dbReference type="SUPFAM" id="SSF81345">
    <property type="entry name" value="ABC transporter involved in vitamin B12 uptake, BtuC"/>
    <property type="match status" value="1"/>
</dbReference>
<comment type="caution">
    <text evidence="8">The sequence shown here is derived from an EMBL/GenBank/DDBJ whole genome shotgun (WGS) entry which is preliminary data.</text>
</comment>
<dbReference type="AlphaFoldDB" id="A0A371JJY6"/>
<dbReference type="InterPro" id="IPR001626">
    <property type="entry name" value="ABC_TroCD"/>
</dbReference>
<evidence type="ECO:0000256" key="1">
    <source>
        <dbReference type="ARBA" id="ARBA00004141"/>
    </source>
</evidence>
<organism evidence="8 9">
    <name type="scientific">Lachnotalea glycerini</name>
    <dbReference type="NCBI Taxonomy" id="1763509"/>
    <lineage>
        <taxon>Bacteria</taxon>
        <taxon>Bacillati</taxon>
        <taxon>Bacillota</taxon>
        <taxon>Clostridia</taxon>
        <taxon>Lachnospirales</taxon>
        <taxon>Lachnospiraceae</taxon>
        <taxon>Lachnotalea</taxon>
    </lineage>
</organism>
<keyword evidence="3 6" id="KW-0812">Transmembrane</keyword>
<dbReference type="InterPro" id="IPR037294">
    <property type="entry name" value="ABC_BtuC-like"/>
</dbReference>
<comment type="subcellular location">
    <subcellularLocation>
        <location evidence="6">Cell membrane</location>
        <topology evidence="6">Multi-pass membrane protein</topology>
    </subcellularLocation>
    <subcellularLocation>
        <location evidence="1">Membrane</location>
        <topology evidence="1">Multi-pass membrane protein</topology>
    </subcellularLocation>
</comment>
<keyword evidence="4 7" id="KW-1133">Transmembrane helix</keyword>
<dbReference type="RefSeq" id="WP_094378794.1">
    <property type="nucleotide sequence ID" value="NZ_NOKA02000001.1"/>
</dbReference>
<evidence type="ECO:0000256" key="4">
    <source>
        <dbReference type="ARBA" id="ARBA00022989"/>
    </source>
</evidence>
<dbReference type="EMBL" id="NOKA02000001">
    <property type="protein sequence ID" value="RDY33039.1"/>
    <property type="molecule type" value="Genomic_DNA"/>
</dbReference>
<dbReference type="GO" id="GO:0010043">
    <property type="term" value="P:response to zinc ion"/>
    <property type="evidence" value="ECO:0007669"/>
    <property type="project" value="TreeGrafter"/>
</dbReference>
<dbReference type="GO" id="GO:0055085">
    <property type="term" value="P:transmembrane transport"/>
    <property type="evidence" value="ECO:0007669"/>
    <property type="project" value="InterPro"/>
</dbReference>
<feature type="transmembrane region" description="Helical" evidence="7">
    <location>
        <begin position="57"/>
        <end position="79"/>
    </location>
</feature>
<evidence type="ECO:0000256" key="3">
    <source>
        <dbReference type="ARBA" id="ARBA00022692"/>
    </source>
</evidence>
<evidence type="ECO:0000256" key="2">
    <source>
        <dbReference type="ARBA" id="ARBA00008034"/>
    </source>
</evidence>
<evidence type="ECO:0000313" key="9">
    <source>
        <dbReference type="Proteomes" id="UP000216411"/>
    </source>
</evidence>
<dbReference type="GO" id="GO:0043190">
    <property type="term" value="C:ATP-binding cassette (ABC) transporter complex"/>
    <property type="evidence" value="ECO:0007669"/>
    <property type="project" value="InterPro"/>
</dbReference>
<evidence type="ECO:0000256" key="7">
    <source>
        <dbReference type="SAM" id="Phobius"/>
    </source>
</evidence>
<sequence>MPGYPPDISSYLFGNILSVTKADLYLMIILSLIVVYIVIALFHYWKAYLFDEEFASIIGIGTTYLEFLLLILVAMTVAVRLI</sequence>
<keyword evidence="5 7" id="KW-0472">Membrane</keyword>
<dbReference type="PANTHER" id="PTHR30477">
    <property type="entry name" value="ABC-TRANSPORTER METAL-BINDING PROTEIN"/>
    <property type="match status" value="1"/>
</dbReference>
<accession>A0A371JJY6</accession>
<keyword evidence="9" id="KW-1185">Reference proteome</keyword>
<gene>
    <name evidence="8" type="ORF">CG710_000460</name>
</gene>
<dbReference type="Gene3D" id="1.10.3470.10">
    <property type="entry name" value="ABC transporter involved in vitamin B12 uptake, BtuC"/>
    <property type="match status" value="1"/>
</dbReference>
<dbReference type="Pfam" id="PF00950">
    <property type="entry name" value="ABC-3"/>
    <property type="match status" value="1"/>
</dbReference>
<evidence type="ECO:0000256" key="6">
    <source>
        <dbReference type="RuleBase" id="RU003943"/>
    </source>
</evidence>
<feature type="transmembrane region" description="Helical" evidence="7">
    <location>
        <begin position="24"/>
        <end position="45"/>
    </location>
</feature>
<dbReference type="PANTHER" id="PTHR30477:SF18">
    <property type="entry name" value="METAL TRANSPORT SYSTEM MEMBRANE PROTEIN CT_417-RELATED"/>
    <property type="match status" value="1"/>
</dbReference>
<protein>
    <submittedName>
        <fullName evidence="8">Uncharacterized protein</fullName>
    </submittedName>
</protein>
<comment type="similarity">
    <text evidence="2 6">Belongs to the ABC-3 integral membrane protein family.</text>
</comment>
<dbReference type="OrthoDB" id="9798540at2"/>
<dbReference type="Proteomes" id="UP000216411">
    <property type="component" value="Unassembled WGS sequence"/>
</dbReference>